<organism evidence="1">
    <name type="scientific">marine sediment metagenome</name>
    <dbReference type="NCBI Taxonomy" id="412755"/>
    <lineage>
        <taxon>unclassified sequences</taxon>
        <taxon>metagenomes</taxon>
        <taxon>ecological metagenomes</taxon>
    </lineage>
</organism>
<evidence type="ECO:0000313" key="1">
    <source>
        <dbReference type="EMBL" id="KKN61673.1"/>
    </source>
</evidence>
<evidence type="ECO:0008006" key="2">
    <source>
        <dbReference type="Google" id="ProtNLM"/>
    </source>
</evidence>
<sequence length="69" mass="8142">MSLDNFPDIIKLPTKDKILLVENLWNSIRSEIISNPIPESHKQELDQRQKTLNKNNLLSIEDLKNRFNK</sequence>
<dbReference type="InterPro" id="IPR013406">
    <property type="entry name" value="CHP02574_addiction_mod"/>
</dbReference>
<reference evidence="1" key="1">
    <citation type="journal article" date="2015" name="Nature">
        <title>Complex archaea that bridge the gap between prokaryotes and eukaryotes.</title>
        <authorList>
            <person name="Spang A."/>
            <person name="Saw J.H."/>
            <person name="Jorgensen S.L."/>
            <person name="Zaremba-Niedzwiedzka K."/>
            <person name="Martijn J."/>
            <person name="Lind A.E."/>
            <person name="van Eijk R."/>
            <person name="Schleper C."/>
            <person name="Guy L."/>
            <person name="Ettema T.J."/>
        </authorList>
    </citation>
    <scope>NUCLEOTIDE SEQUENCE</scope>
</reference>
<accession>A0A0F9V718</accession>
<dbReference type="AlphaFoldDB" id="A0A0F9V718"/>
<dbReference type="Pfam" id="PF09720">
    <property type="entry name" value="Unstab_antitox"/>
    <property type="match status" value="1"/>
</dbReference>
<proteinExistence type="predicted"/>
<comment type="caution">
    <text evidence="1">The sequence shown here is derived from an EMBL/GenBank/DDBJ whole genome shotgun (WGS) entry which is preliminary data.</text>
</comment>
<dbReference type="NCBIfam" id="TIGR02574">
    <property type="entry name" value="stabl_TIGR02574"/>
    <property type="match status" value="1"/>
</dbReference>
<name>A0A0F9V718_9ZZZZ</name>
<gene>
    <name evidence="1" type="ORF">LCGC14_0519480</name>
</gene>
<dbReference type="EMBL" id="LAZR01000650">
    <property type="protein sequence ID" value="KKN61673.1"/>
    <property type="molecule type" value="Genomic_DNA"/>
</dbReference>
<protein>
    <recommendedName>
        <fullName evidence="2">Addiction module protein</fullName>
    </recommendedName>
</protein>